<dbReference type="PANTHER" id="PTHR15139:SF0">
    <property type="entry name" value="TUBULIN-SPECIFIC CHAPERONE C"/>
    <property type="match status" value="1"/>
</dbReference>
<keyword evidence="10" id="KW-1185">Reference proteome</keyword>
<proteinExistence type="inferred from homology"/>
<comment type="subunit">
    <text evidence="6">Supercomplex made of cofactors A to E. Cofactors A and D function by capturing and stabilizing tubulin in a quasi-native conformation. Cofactor E binds to the cofactor D-tubulin complex; interaction with cofactor C then causes the release of tubulin polypeptides that are committed to the native state.</text>
</comment>
<dbReference type="InterPro" id="IPR031925">
    <property type="entry name" value="TBCC_N"/>
</dbReference>
<dbReference type="GO" id="GO:0015631">
    <property type="term" value="F:tubulin binding"/>
    <property type="evidence" value="ECO:0007669"/>
    <property type="project" value="InterPro"/>
</dbReference>
<protein>
    <submittedName>
        <fullName evidence="9">Tubulin-folding cofactor C-like protein</fullName>
    </submittedName>
</protein>
<dbReference type="EMBL" id="JPKY01000004">
    <property type="protein sequence ID" value="KFH48357.1"/>
    <property type="molecule type" value="Genomic_DNA"/>
</dbReference>
<gene>
    <name evidence="9" type="ORF">ACRE_008660</name>
</gene>
<dbReference type="InterPro" id="IPR016098">
    <property type="entry name" value="CAP/MinC_C"/>
</dbReference>
<dbReference type="AlphaFoldDB" id="A0A086TG75"/>
<dbReference type="PANTHER" id="PTHR15139">
    <property type="entry name" value="TUBULIN FOLDING COFACTOR C"/>
    <property type="match status" value="1"/>
</dbReference>
<dbReference type="InterPro" id="IPR038397">
    <property type="entry name" value="TBCC_N_sf"/>
</dbReference>
<accession>A0A086TG75</accession>
<evidence type="ECO:0000259" key="8">
    <source>
        <dbReference type="PROSITE" id="PS51329"/>
    </source>
</evidence>
<dbReference type="Pfam" id="PF07986">
    <property type="entry name" value="TBCC"/>
    <property type="match status" value="1"/>
</dbReference>
<keyword evidence="4" id="KW-0007">Acetylation</keyword>
<dbReference type="InterPro" id="IPR017901">
    <property type="entry name" value="C-CAP_CF_C-like"/>
</dbReference>
<dbReference type="STRING" id="857340.A0A086TG75"/>
<dbReference type="OrthoDB" id="194775at2759"/>
<dbReference type="Gene3D" id="1.20.58.1250">
    <property type="entry name" value="Tubulin Binding Cofactor C, N-terminal domain"/>
    <property type="match status" value="1"/>
</dbReference>
<feature type="region of interest" description="Disordered" evidence="7">
    <location>
        <begin position="129"/>
        <end position="208"/>
    </location>
</feature>
<evidence type="ECO:0000256" key="2">
    <source>
        <dbReference type="ARBA" id="ARBA00008848"/>
    </source>
</evidence>
<evidence type="ECO:0000256" key="5">
    <source>
        <dbReference type="ARBA" id="ARBA00023186"/>
    </source>
</evidence>
<sequence>MAAQAQQARTAISTHHPLAGPDVLYRTNNTTTTTTTTTMDPKQRFYRHFLETEAALLEEIAVVESVANIAGERQAAIDHVLAGISKLQNEVADLAEFTPAYDRKQYSESIKALQDKLNETVARVTPKSRFQFKRGPKTAHVDMGAPHNDPRFNPGGRLTRNSFPDNNPVSSTFAVEDGEDDTVPPLPPSRNYNEEMAQPSGSSLRKPSFSTARHIGISNQTGLHIILPSSAARATAAGSLTDLKGCVVDMSAPTGAAGTPFPGLALRNIDRSLIVAGRVAGPVHITAVTNSIIVVTARQVRIHECHNVAIYLHCGSHPIIEDCSGMRFAPLPACYVCPLLPKGEAWSKFADGDVQVTEAEKETENQWDQVDDFKWLKAGHSPNWTILPEEDRLKDEVWTTAVPGQLGVSVDETLTKVGLPRR</sequence>
<organism evidence="9 10">
    <name type="scientific">Hapsidospora chrysogenum (strain ATCC 11550 / CBS 779.69 / DSM 880 / IAM 14645 / JCM 23072 / IMI 49137)</name>
    <name type="common">Acremonium chrysogenum</name>
    <dbReference type="NCBI Taxonomy" id="857340"/>
    <lineage>
        <taxon>Eukaryota</taxon>
        <taxon>Fungi</taxon>
        <taxon>Dikarya</taxon>
        <taxon>Ascomycota</taxon>
        <taxon>Pezizomycotina</taxon>
        <taxon>Sordariomycetes</taxon>
        <taxon>Hypocreomycetidae</taxon>
        <taxon>Hypocreales</taxon>
        <taxon>Bionectriaceae</taxon>
        <taxon>Hapsidospora</taxon>
    </lineage>
</organism>
<feature type="compositionally biased region" description="Low complexity" evidence="7">
    <location>
        <begin position="27"/>
        <end position="37"/>
    </location>
</feature>
<evidence type="ECO:0000256" key="6">
    <source>
        <dbReference type="ARBA" id="ARBA00026055"/>
    </source>
</evidence>
<comment type="subcellular location">
    <subcellularLocation>
        <location evidence="1">Cytoplasm</location>
    </subcellularLocation>
</comment>
<keyword evidence="3" id="KW-0963">Cytoplasm</keyword>
<evidence type="ECO:0000313" key="10">
    <source>
        <dbReference type="Proteomes" id="UP000029964"/>
    </source>
</evidence>
<dbReference type="InterPro" id="IPR006599">
    <property type="entry name" value="CARP_motif"/>
</dbReference>
<dbReference type="Proteomes" id="UP000029964">
    <property type="component" value="Unassembled WGS sequence"/>
</dbReference>
<evidence type="ECO:0000256" key="1">
    <source>
        <dbReference type="ARBA" id="ARBA00004496"/>
    </source>
</evidence>
<name>A0A086TG75_HAPC1</name>
<dbReference type="PROSITE" id="PS51329">
    <property type="entry name" value="C_CAP_COFACTOR_C"/>
    <property type="match status" value="1"/>
</dbReference>
<keyword evidence="5" id="KW-0143">Chaperone</keyword>
<feature type="compositionally biased region" description="Polar residues" evidence="7">
    <location>
        <begin position="159"/>
        <end position="173"/>
    </location>
</feature>
<reference evidence="10" key="1">
    <citation type="journal article" date="2014" name="Genome Announc.">
        <title>Genome sequence and annotation of Acremonium chrysogenum, producer of the beta-lactam antibiotic cephalosporin C.</title>
        <authorList>
            <person name="Terfehr D."/>
            <person name="Dahlmann T.A."/>
            <person name="Specht T."/>
            <person name="Zadra I."/>
            <person name="Kuernsteiner H."/>
            <person name="Kueck U."/>
        </authorList>
    </citation>
    <scope>NUCLEOTIDE SEQUENCE [LARGE SCALE GENOMIC DNA]</scope>
    <source>
        <strain evidence="10">ATCC 11550 / CBS 779.69 / DSM 880 / IAM 14645 / JCM 23072 / IMI 49137</strain>
    </source>
</reference>
<dbReference type="Gene3D" id="2.160.20.70">
    <property type="match status" value="1"/>
</dbReference>
<dbReference type="HOGENOM" id="CLU_032612_1_0_1"/>
<dbReference type="GO" id="GO:0007021">
    <property type="term" value="P:tubulin complex assembly"/>
    <property type="evidence" value="ECO:0007669"/>
    <property type="project" value="TreeGrafter"/>
</dbReference>
<dbReference type="InterPro" id="IPR012945">
    <property type="entry name" value="Tubulin-bd_cofactor_C_dom"/>
</dbReference>
<evidence type="ECO:0000313" key="9">
    <source>
        <dbReference type="EMBL" id="KFH48357.1"/>
    </source>
</evidence>
<feature type="domain" description="C-CAP/cofactor C-like" evidence="8">
    <location>
        <begin position="199"/>
        <end position="375"/>
    </location>
</feature>
<feature type="compositionally biased region" description="Polar residues" evidence="7">
    <location>
        <begin position="199"/>
        <end position="208"/>
    </location>
</feature>
<dbReference type="SMART" id="SM00673">
    <property type="entry name" value="CARP"/>
    <property type="match status" value="1"/>
</dbReference>
<dbReference type="InterPro" id="IPR027684">
    <property type="entry name" value="TBCC"/>
</dbReference>
<dbReference type="GO" id="GO:0007023">
    <property type="term" value="P:post-chaperonin tubulin folding pathway"/>
    <property type="evidence" value="ECO:0007669"/>
    <property type="project" value="InterPro"/>
</dbReference>
<dbReference type="GO" id="GO:0005737">
    <property type="term" value="C:cytoplasm"/>
    <property type="evidence" value="ECO:0007669"/>
    <property type="project" value="UniProtKB-SubCell"/>
</dbReference>
<comment type="similarity">
    <text evidence="2">Belongs to the TBCC family.</text>
</comment>
<dbReference type="Pfam" id="PF16752">
    <property type="entry name" value="TBCC_N"/>
    <property type="match status" value="1"/>
</dbReference>
<evidence type="ECO:0000256" key="3">
    <source>
        <dbReference type="ARBA" id="ARBA00022490"/>
    </source>
</evidence>
<evidence type="ECO:0000256" key="4">
    <source>
        <dbReference type="ARBA" id="ARBA00022990"/>
    </source>
</evidence>
<evidence type="ECO:0000256" key="7">
    <source>
        <dbReference type="SAM" id="MobiDB-lite"/>
    </source>
</evidence>
<feature type="region of interest" description="Disordered" evidence="7">
    <location>
        <begin position="18"/>
        <end position="37"/>
    </location>
</feature>
<comment type="caution">
    <text evidence="9">The sequence shown here is derived from an EMBL/GenBank/DDBJ whole genome shotgun (WGS) entry which is preliminary data.</text>
</comment>